<name>A0A3E0DIN4_9BACT</name>
<evidence type="ECO:0000313" key="1">
    <source>
        <dbReference type="EMBL" id="REG82534.1"/>
    </source>
</evidence>
<dbReference type="EMBL" id="QUNF01000021">
    <property type="protein sequence ID" value="REG82534.1"/>
    <property type="molecule type" value="Genomic_DNA"/>
</dbReference>
<dbReference type="OrthoDB" id="467329at2"/>
<gene>
    <name evidence="1" type="ORF">C8N25_12165</name>
</gene>
<dbReference type="RefSeq" id="WP_086543561.1">
    <property type="nucleotide sequence ID" value="NZ_MSSW01000077.1"/>
</dbReference>
<reference evidence="1 2" key="1">
    <citation type="submission" date="2018-08" db="EMBL/GenBank/DDBJ databases">
        <title>Genomic Encyclopedia of Archaeal and Bacterial Type Strains, Phase II (KMG-II): from individual species to whole genera.</title>
        <authorList>
            <person name="Goeker M."/>
        </authorList>
    </citation>
    <scope>NUCLEOTIDE SEQUENCE [LARGE SCALE GENOMIC DNA]</scope>
    <source>
        <strain evidence="1 2">DSM 15986</strain>
    </source>
</reference>
<sequence>MKTINVEVPEDIAKRYLNMSPSEQLSVSKELIRILEKRKGLREIMDDMSEQAKKNGLTPELLEELLKDE</sequence>
<organism evidence="1 2">
    <name type="scientific">Algoriphagus antarcticus</name>
    <dbReference type="NCBI Taxonomy" id="238540"/>
    <lineage>
        <taxon>Bacteria</taxon>
        <taxon>Pseudomonadati</taxon>
        <taxon>Bacteroidota</taxon>
        <taxon>Cytophagia</taxon>
        <taxon>Cytophagales</taxon>
        <taxon>Cyclobacteriaceae</taxon>
        <taxon>Algoriphagus</taxon>
    </lineage>
</organism>
<comment type="caution">
    <text evidence="1">The sequence shown here is derived from an EMBL/GenBank/DDBJ whole genome shotgun (WGS) entry which is preliminary data.</text>
</comment>
<dbReference type="AlphaFoldDB" id="A0A3E0DIN4"/>
<proteinExistence type="predicted"/>
<evidence type="ECO:0000313" key="2">
    <source>
        <dbReference type="Proteomes" id="UP000256405"/>
    </source>
</evidence>
<keyword evidence="2" id="KW-1185">Reference proteome</keyword>
<protein>
    <submittedName>
        <fullName evidence="1">Uncharacterized protein</fullName>
    </submittedName>
</protein>
<dbReference type="Proteomes" id="UP000256405">
    <property type="component" value="Unassembled WGS sequence"/>
</dbReference>
<accession>A0A3E0DIN4</accession>